<reference evidence="2" key="1">
    <citation type="submission" date="2024-07" db="EMBL/GenBank/DDBJ databases">
        <authorList>
            <person name="Yu S.T."/>
        </authorList>
    </citation>
    <scope>NUCLEOTIDE SEQUENCE</scope>
    <source>
        <strain evidence="2">R41</strain>
    </source>
</reference>
<dbReference type="RefSeq" id="WP_369248130.1">
    <property type="nucleotide sequence ID" value="NZ_CP163443.1"/>
</dbReference>
<feature type="chain" id="PRO_5044335192" evidence="1">
    <location>
        <begin position="22"/>
        <end position="144"/>
    </location>
</feature>
<accession>A0AB39RL18</accession>
<dbReference type="AlphaFoldDB" id="A0AB39RL18"/>
<protein>
    <submittedName>
        <fullName evidence="2">Uncharacterized protein</fullName>
    </submittedName>
</protein>
<sequence length="144" mass="15004">MNRANVIAIAACGLTALSVIAATVDHVSTHSALAAARRQAAAADHRAHQAESRPPKVVTHTVTKTVDKPVFGRSTLLGAYASGLISGGVYTDDGSMTYTASDSTCSQEYAQISQEPTGGTVHRDDFMKTCLTNVNDTAKTDPAP</sequence>
<proteinExistence type="predicted"/>
<feature type="signal peptide" evidence="1">
    <location>
        <begin position="1"/>
        <end position="21"/>
    </location>
</feature>
<organism evidence="2">
    <name type="scientific">Streptomyces sp. R41</name>
    <dbReference type="NCBI Taxonomy" id="3238632"/>
    <lineage>
        <taxon>Bacteria</taxon>
        <taxon>Bacillati</taxon>
        <taxon>Actinomycetota</taxon>
        <taxon>Actinomycetes</taxon>
        <taxon>Kitasatosporales</taxon>
        <taxon>Streptomycetaceae</taxon>
        <taxon>Streptomyces</taxon>
    </lineage>
</organism>
<evidence type="ECO:0000313" key="2">
    <source>
        <dbReference type="EMBL" id="XDQ54936.1"/>
    </source>
</evidence>
<keyword evidence="1" id="KW-0732">Signal</keyword>
<evidence type="ECO:0000256" key="1">
    <source>
        <dbReference type="SAM" id="SignalP"/>
    </source>
</evidence>
<gene>
    <name evidence="2" type="ORF">AB5J53_26375</name>
</gene>
<dbReference type="EMBL" id="CP163443">
    <property type="protein sequence ID" value="XDQ54936.1"/>
    <property type="molecule type" value="Genomic_DNA"/>
</dbReference>
<name>A0AB39RL18_9ACTN</name>